<evidence type="ECO:0000256" key="2">
    <source>
        <dbReference type="ARBA" id="ARBA00022553"/>
    </source>
</evidence>
<organism evidence="7 8">
    <name type="scientific">Eeniella nana</name>
    <name type="common">Yeast</name>
    <name type="synonym">Brettanomyces nanus</name>
    <dbReference type="NCBI Taxonomy" id="13502"/>
    <lineage>
        <taxon>Eukaryota</taxon>
        <taxon>Fungi</taxon>
        <taxon>Dikarya</taxon>
        <taxon>Ascomycota</taxon>
        <taxon>Saccharomycotina</taxon>
        <taxon>Pichiomycetes</taxon>
        <taxon>Pichiales</taxon>
        <taxon>Pichiaceae</taxon>
        <taxon>Brettanomyces</taxon>
    </lineage>
</organism>
<name>A0A875S3V2_EENNA</name>
<evidence type="ECO:0000313" key="8">
    <source>
        <dbReference type="Proteomes" id="UP000662931"/>
    </source>
</evidence>
<evidence type="ECO:0000259" key="6">
    <source>
        <dbReference type="Pfam" id="PF08216"/>
    </source>
</evidence>
<dbReference type="SUPFAM" id="SSF48371">
    <property type="entry name" value="ARM repeat"/>
    <property type="match status" value="1"/>
</dbReference>
<dbReference type="EMBL" id="CP064813">
    <property type="protein sequence ID" value="QPG74742.1"/>
    <property type="molecule type" value="Genomic_DNA"/>
</dbReference>
<evidence type="ECO:0000313" key="7">
    <source>
        <dbReference type="EMBL" id="QPG74742.1"/>
    </source>
</evidence>
<protein>
    <recommendedName>
        <fullName evidence="6">Beta-catenin-like protein 1 N-terminal domain-containing protein</fullName>
    </recommendedName>
</protein>
<keyword evidence="2" id="KW-0597">Phosphoprotein</keyword>
<dbReference type="PANTHER" id="PTHR14978:SF0">
    <property type="entry name" value="BETA-CATENIN-LIKE PROTEIN 1"/>
    <property type="match status" value="1"/>
</dbReference>
<dbReference type="RefSeq" id="XP_038778307.1">
    <property type="nucleotide sequence ID" value="XM_038922379.1"/>
</dbReference>
<dbReference type="Pfam" id="PF08216">
    <property type="entry name" value="CTNNBL"/>
    <property type="match status" value="1"/>
</dbReference>
<dbReference type="KEGG" id="bnn:FOA43_002075"/>
<keyword evidence="4" id="KW-0175">Coiled coil</keyword>
<keyword evidence="8" id="KW-1185">Reference proteome</keyword>
<dbReference type="GeneID" id="62195476"/>
<dbReference type="InterPro" id="IPR039678">
    <property type="entry name" value="CTNNBL1"/>
</dbReference>
<dbReference type="Gene3D" id="1.25.10.10">
    <property type="entry name" value="Leucine-rich Repeat Variant"/>
    <property type="match status" value="1"/>
</dbReference>
<evidence type="ECO:0000256" key="3">
    <source>
        <dbReference type="ARBA" id="ARBA00022737"/>
    </source>
</evidence>
<proteinExistence type="predicted"/>
<keyword evidence="3" id="KW-0677">Repeat</keyword>
<dbReference type="OrthoDB" id="1898821at2759"/>
<dbReference type="InterPro" id="IPR011989">
    <property type="entry name" value="ARM-like"/>
</dbReference>
<dbReference type="InterPro" id="IPR016024">
    <property type="entry name" value="ARM-type_fold"/>
</dbReference>
<dbReference type="AlphaFoldDB" id="A0A875S3V2"/>
<gene>
    <name evidence="7" type="ORF">FOA43_002075</name>
</gene>
<dbReference type="GO" id="GO:0005681">
    <property type="term" value="C:spliceosomal complex"/>
    <property type="evidence" value="ECO:0007669"/>
    <property type="project" value="TreeGrafter"/>
</dbReference>
<dbReference type="Proteomes" id="UP000662931">
    <property type="component" value="Chromosome 2"/>
</dbReference>
<accession>A0A875S3V2</accession>
<evidence type="ECO:0000256" key="5">
    <source>
        <dbReference type="ARBA" id="ARBA00023242"/>
    </source>
</evidence>
<comment type="subcellular location">
    <subcellularLocation>
        <location evidence="1">Nucleus</location>
    </subcellularLocation>
</comment>
<dbReference type="PANTHER" id="PTHR14978">
    <property type="entry name" value="BETA-CATENIN-LIKE PROTEIN 1 NUCLEAR ASSOCIATED PROTEIN"/>
    <property type="match status" value="1"/>
</dbReference>
<feature type="domain" description="Beta-catenin-like protein 1 N-terminal" evidence="6">
    <location>
        <begin position="80"/>
        <end position="432"/>
    </location>
</feature>
<reference evidence="7" key="1">
    <citation type="submission" date="2020-10" db="EMBL/GenBank/DDBJ databases">
        <authorList>
            <person name="Roach M.J.R."/>
        </authorList>
    </citation>
    <scope>NUCLEOTIDE SEQUENCE</scope>
    <source>
        <strain evidence="7">CBS 1945</strain>
    </source>
</reference>
<keyword evidence="5" id="KW-0539">Nucleus</keyword>
<evidence type="ECO:0000256" key="1">
    <source>
        <dbReference type="ARBA" id="ARBA00004123"/>
    </source>
</evidence>
<evidence type="ECO:0000256" key="4">
    <source>
        <dbReference type="ARBA" id="ARBA00023054"/>
    </source>
</evidence>
<sequence length="521" mass="59035">MQRKSPSKKNSSELDLNILSYLKSTTSKASEIVPQTSRTYNLQSLKIDLNRIKQLIAQNTQTRSSILADATNQDLIHSHASADKISDSDYQLFQGIKDCSDLSLSLDECQDYVQCYRYIASDWTFKQLLSLISNHPNIYVAAQVLAQLRDLVESDISQSSSSDKLAVKRSQLTQCFVSCNLPQLLSNFLQRKDRENDDSVITCLTVLVDLCNYPDSLYEILVACDKLNDQVYQMCKVSSASQVTLVNQYAMEYLNVLLTDSRNTKGFPSHDLVDQLLVSLSKFLKVQLSSITPEGREYVENTILLLSFLVSTSDQCNSQFIADEGIELMLMMVSSEDSRWHTKTGFKILDSACTKTEIASILVEKGILKPVFQSINYRKLPQKSTSLNIYLLDIIGRLFKYLPFDSDDRLRLLNKFMNKNYKNFNKLMKYKKIVDTADDLDETLMVACSALINTIIAWISIDDIVPVEKVMNIFTDSGLTISSNLIEPLHDTYQILLGETGTENDDTEVLKDLYQALSSRY</sequence>
<dbReference type="InterPro" id="IPR013180">
    <property type="entry name" value="CTNNBL1_N"/>
</dbReference>